<keyword evidence="2" id="KW-0539">Nucleus</keyword>
<dbReference type="SUPFAM" id="SSF57701">
    <property type="entry name" value="Zn2/Cys6 DNA-binding domain"/>
    <property type="match status" value="1"/>
</dbReference>
<dbReference type="CDD" id="cd12148">
    <property type="entry name" value="fungal_TF_MHR"/>
    <property type="match status" value="1"/>
</dbReference>
<dbReference type="InterPro" id="IPR036864">
    <property type="entry name" value="Zn2-C6_fun-type_DNA-bd_sf"/>
</dbReference>
<dbReference type="InterPro" id="IPR050987">
    <property type="entry name" value="AtrR-like"/>
</dbReference>
<evidence type="ECO:0000313" key="5">
    <source>
        <dbReference type="EMBL" id="KAK2742083.1"/>
    </source>
</evidence>
<dbReference type="Pfam" id="PF04082">
    <property type="entry name" value="Fungal_trans"/>
    <property type="match status" value="1"/>
</dbReference>
<organism evidence="5 6">
    <name type="scientific">Colletotrichum kahawae</name>
    <name type="common">Coffee berry disease fungus</name>
    <dbReference type="NCBI Taxonomy" id="34407"/>
    <lineage>
        <taxon>Eukaryota</taxon>
        <taxon>Fungi</taxon>
        <taxon>Dikarya</taxon>
        <taxon>Ascomycota</taxon>
        <taxon>Pezizomycotina</taxon>
        <taxon>Sordariomycetes</taxon>
        <taxon>Hypocreomycetidae</taxon>
        <taxon>Glomerellales</taxon>
        <taxon>Glomerellaceae</taxon>
        <taxon>Colletotrichum</taxon>
        <taxon>Colletotrichum gloeosporioides species complex</taxon>
    </lineage>
</organism>
<accession>A0AAD9Y8C4</accession>
<feature type="compositionally biased region" description="Polar residues" evidence="3">
    <location>
        <begin position="158"/>
        <end position="193"/>
    </location>
</feature>
<dbReference type="CDD" id="cd00067">
    <property type="entry name" value="GAL4"/>
    <property type="match status" value="1"/>
</dbReference>
<dbReference type="SMART" id="SM00066">
    <property type="entry name" value="GAL4"/>
    <property type="match status" value="1"/>
</dbReference>
<dbReference type="InterPro" id="IPR007219">
    <property type="entry name" value="XnlR_reg_dom"/>
</dbReference>
<dbReference type="GO" id="GO:0000981">
    <property type="term" value="F:DNA-binding transcription factor activity, RNA polymerase II-specific"/>
    <property type="evidence" value="ECO:0007669"/>
    <property type="project" value="InterPro"/>
</dbReference>
<name>A0AAD9Y8C4_COLKA</name>
<reference evidence="5" key="1">
    <citation type="submission" date="2023-02" db="EMBL/GenBank/DDBJ databases">
        <title>Colletotrichum kahawae CIFC_Que2 genome sequencing and assembly.</title>
        <authorList>
            <person name="Baroncelli R."/>
        </authorList>
    </citation>
    <scope>NUCLEOTIDE SEQUENCE</scope>
    <source>
        <strain evidence="5">CIFC_Que2</strain>
    </source>
</reference>
<feature type="compositionally biased region" description="Polar residues" evidence="3">
    <location>
        <begin position="763"/>
        <end position="786"/>
    </location>
</feature>
<gene>
    <name evidence="5" type="ORF">CKAH01_01510</name>
</gene>
<evidence type="ECO:0000259" key="4">
    <source>
        <dbReference type="PROSITE" id="PS50048"/>
    </source>
</evidence>
<dbReference type="PANTHER" id="PTHR46910:SF25">
    <property type="entry name" value="ABC-TRANSPORTER-REGULATING TRANSCRIPTION FACTOR"/>
    <property type="match status" value="1"/>
</dbReference>
<keyword evidence="6" id="KW-1185">Reference proteome</keyword>
<dbReference type="GO" id="GO:0003677">
    <property type="term" value="F:DNA binding"/>
    <property type="evidence" value="ECO:0007669"/>
    <property type="project" value="InterPro"/>
</dbReference>
<dbReference type="Pfam" id="PF00172">
    <property type="entry name" value="Zn_clus"/>
    <property type="match status" value="1"/>
</dbReference>
<evidence type="ECO:0000256" key="3">
    <source>
        <dbReference type="SAM" id="MobiDB-lite"/>
    </source>
</evidence>
<feature type="region of interest" description="Disordered" evidence="3">
    <location>
        <begin position="152"/>
        <end position="225"/>
    </location>
</feature>
<feature type="region of interest" description="Disordered" evidence="3">
    <location>
        <begin position="730"/>
        <end position="816"/>
    </location>
</feature>
<keyword evidence="1" id="KW-0479">Metal-binding</keyword>
<dbReference type="GO" id="GO:0006351">
    <property type="term" value="P:DNA-templated transcription"/>
    <property type="evidence" value="ECO:0007669"/>
    <property type="project" value="InterPro"/>
</dbReference>
<dbReference type="GO" id="GO:0008270">
    <property type="term" value="F:zinc ion binding"/>
    <property type="evidence" value="ECO:0007669"/>
    <property type="project" value="InterPro"/>
</dbReference>
<dbReference type="PROSITE" id="PS00463">
    <property type="entry name" value="ZN2_CY6_FUNGAL_1"/>
    <property type="match status" value="1"/>
</dbReference>
<evidence type="ECO:0000256" key="1">
    <source>
        <dbReference type="ARBA" id="ARBA00022723"/>
    </source>
</evidence>
<feature type="domain" description="Zn(2)-C6 fungal-type" evidence="4">
    <location>
        <begin position="68"/>
        <end position="98"/>
    </location>
</feature>
<evidence type="ECO:0000313" key="6">
    <source>
        <dbReference type="Proteomes" id="UP001281614"/>
    </source>
</evidence>
<protein>
    <submittedName>
        <fullName evidence="5">Fungal specific transcription factor domain-containing protein</fullName>
    </submittedName>
</protein>
<dbReference type="PROSITE" id="PS50048">
    <property type="entry name" value="ZN2_CY6_FUNGAL_2"/>
    <property type="match status" value="1"/>
</dbReference>
<dbReference type="AlphaFoldDB" id="A0AAD9Y8C4"/>
<dbReference type="PANTHER" id="PTHR46910">
    <property type="entry name" value="TRANSCRIPTION FACTOR PDR1"/>
    <property type="match status" value="1"/>
</dbReference>
<sequence>MDHMGFQMPHMGHPPPLMNQPPQIFGAYTPDGLPVQHMPPDLAAHMFGDPSTLLDDANEAKRRRIARACDMCRKKKIKCDGKLPACSHCINYKTDCVFTQVEKKRNPPKGAKYIEGLENRLGRMENLLRLSGLLGEDDNGETDLGTLEKRLAEKHQQSRQASQVASNPTSPSQATSGQNENESTPQSAITSPEPTKDSHKEPKEGERRKSVHPEEPEKREEEVEALSEMMCSLVTNQSGETRYIGSSSGFSIVSPKGIQWVHEKTGDNAFQQMISEVSIDDHKWTAWKPEVFSDLFRRPIFRPLPPKHEALSLLKDYFENFNCMFPLFHQPTFMHLVERQYSDDPYEGTGWWASLNCALAFAHRLRVMSNLVPQEEDEKAWGYIKNALGTFAELTMRNTDLLSVQALLGMALFMQGTPNPQPTFVLVATAIRLAHSIGLHQKGTGFNLNPIEIEQRKRVFWIAYMLDKDLCLRAGRPPAQDDDDMNVELPDADPEDNIGNIPLAEGKGKMNLFRVMCEFATIESKVYSRLYSTKATKQSPGELLNTIGELDQELEEWKDSIPIDFRPEHEIQASHTPLILHVVMLHLTYYNCLTTIHRMSVHHGYWTSRLSNYAIQGLNAKPLNPRVFSSAALCTAAARASISLLKYMPQGDSSSVWLILYFPVSALMTLFGNILQNPMGPRAKSDTRLMNLVVNFLSMLGQEAETGGVHRMLGVCSEFERIAKLVIEKGEKDQSSRRKRKSEAAPKVSSSPAASSHTPRPVSATTPTPQTITPSANSATNGQLSPDFNGEANRRRHGFSPMQTTSMREPSPALPSAGWPQEFPMPDQAQFGNFAEMTGFGGIHNPRSPPMNMGAPYQQPLLPQDLFSLPMTLDWDWAEMSGGAYPTVENGNVG</sequence>
<feature type="compositionally biased region" description="Low complexity" evidence="3">
    <location>
        <begin position="745"/>
        <end position="761"/>
    </location>
</feature>
<proteinExistence type="predicted"/>
<dbReference type="InterPro" id="IPR001138">
    <property type="entry name" value="Zn2Cys6_DnaBD"/>
</dbReference>
<dbReference type="EMBL" id="VYYT01000333">
    <property type="protein sequence ID" value="KAK2742083.1"/>
    <property type="molecule type" value="Genomic_DNA"/>
</dbReference>
<dbReference type="Proteomes" id="UP001281614">
    <property type="component" value="Unassembled WGS sequence"/>
</dbReference>
<dbReference type="SMART" id="SM00906">
    <property type="entry name" value="Fungal_trans"/>
    <property type="match status" value="1"/>
</dbReference>
<comment type="caution">
    <text evidence="5">The sequence shown here is derived from an EMBL/GenBank/DDBJ whole genome shotgun (WGS) entry which is preliminary data.</text>
</comment>
<feature type="compositionally biased region" description="Basic and acidic residues" evidence="3">
    <location>
        <begin position="194"/>
        <end position="221"/>
    </location>
</feature>
<dbReference type="Gene3D" id="4.10.240.10">
    <property type="entry name" value="Zn(2)-C6 fungal-type DNA-binding domain"/>
    <property type="match status" value="1"/>
</dbReference>
<evidence type="ECO:0000256" key="2">
    <source>
        <dbReference type="ARBA" id="ARBA00023242"/>
    </source>
</evidence>